<name>A0A2T7NJF5_POMCA</name>
<keyword evidence="9 13" id="KW-0915">Sodium</keyword>
<feature type="binding site" evidence="13">
    <location>
        <position position="291"/>
    </location>
    <ligand>
        <name>Na(+)</name>
        <dbReference type="ChEBI" id="CHEBI:29101"/>
        <label>1</label>
    </ligand>
</feature>
<dbReference type="Proteomes" id="UP000245119">
    <property type="component" value="Linkage Group LG12"/>
</dbReference>
<feature type="binding site" evidence="13">
    <location>
        <position position="290"/>
    </location>
    <ligand>
        <name>Na(+)</name>
        <dbReference type="ChEBI" id="CHEBI:29101"/>
        <label>1</label>
    </ligand>
</feature>
<evidence type="ECO:0000256" key="14">
    <source>
        <dbReference type="SAM" id="MobiDB-lite"/>
    </source>
</evidence>
<reference evidence="15 16" key="1">
    <citation type="submission" date="2018-04" db="EMBL/GenBank/DDBJ databases">
        <title>The genome of golden apple snail Pomacea canaliculata provides insight into stress tolerance and invasive adaptation.</title>
        <authorList>
            <person name="Liu C."/>
            <person name="Liu B."/>
            <person name="Ren Y."/>
            <person name="Zhang Y."/>
            <person name="Wang H."/>
            <person name="Li S."/>
            <person name="Jiang F."/>
            <person name="Yin L."/>
            <person name="Zhang G."/>
            <person name="Qian W."/>
            <person name="Fan W."/>
        </authorList>
    </citation>
    <scope>NUCLEOTIDE SEQUENCE [LARGE SCALE GENOMIC DNA]</scope>
    <source>
        <strain evidence="15">SZHN2017</strain>
        <tissue evidence="15">Muscle</tissue>
    </source>
</reference>
<dbReference type="InterPro" id="IPR000175">
    <property type="entry name" value="Na/ntran_symport"/>
</dbReference>
<feature type="binding site" evidence="13">
    <location>
        <position position="288"/>
    </location>
    <ligand>
        <name>Na(+)</name>
        <dbReference type="ChEBI" id="CHEBI:29101"/>
        <label>1</label>
    </ligand>
</feature>
<keyword evidence="16" id="KW-1185">Reference proteome</keyword>
<keyword evidence="12" id="KW-0325">Glycoprotein</keyword>
<feature type="region of interest" description="Disordered" evidence="14">
    <location>
        <begin position="130"/>
        <end position="189"/>
    </location>
</feature>
<sequence length="330" mass="35415">MSALKGGAELEDFTISGTEEAGSLFSNRNEKSRSPNLPSKTLVPLNSLTAGSVQLGTRACRRPALRPLFVRTMTRPEALMVAMTMARGTEAGRPEAPGGAIFAEEEPIGSLDDESVLSYRITRPSASCPSLTSVSSRTLEEPPTMGTTPDRDYDRYLSSRGQDHTWTGALDNGTANNYLQRSPESAKDGNSCAIELDTFHGLDHGGLRQREDVGARVAEVGIVLPIVPKHASSSLPDGGGGGGGGGDEKEKNDVSEANDEKTPLQKTDELEKRENWSSKMDFLLSVIGYAVDLANVWRFPYLCYKNGGGKSRGCTSHENEAGVSWEARSC</sequence>
<keyword evidence="8" id="KW-1133">Transmembrane helix</keyword>
<dbReference type="AlphaFoldDB" id="A0A2T7NJF5"/>
<dbReference type="GO" id="GO:0046872">
    <property type="term" value="F:metal ion binding"/>
    <property type="evidence" value="ECO:0007669"/>
    <property type="project" value="UniProtKB-KW"/>
</dbReference>
<organism evidence="15 16">
    <name type="scientific">Pomacea canaliculata</name>
    <name type="common">Golden apple snail</name>
    <dbReference type="NCBI Taxonomy" id="400727"/>
    <lineage>
        <taxon>Eukaryota</taxon>
        <taxon>Metazoa</taxon>
        <taxon>Spiralia</taxon>
        <taxon>Lophotrochozoa</taxon>
        <taxon>Mollusca</taxon>
        <taxon>Gastropoda</taxon>
        <taxon>Caenogastropoda</taxon>
        <taxon>Architaenioglossa</taxon>
        <taxon>Ampullarioidea</taxon>
        <taxon>Ampullariidae</taxon>
        <taxon>Pomacea</taxon>
    </lineage>
</organism>
<dbReference type="GO" id="GO:0015378">
    <property type="term" value="F:sodium:chloride symporter activity"/>
    <property type="evidence" value="ECO:0007669"/>
    <property type="project" value="UniProtKB-ARBA"/>
</dbReference>
<feature type="region of interest" description="Disordered" evidence="14">
    <location>
        <begin position="229"/>
        <end position="272"/>
    </location>
</feature>
<proteinExistence type="predicted"/>
<feature type="compositionally biased region" description="Polar residues" evidence="14">
    <location>
        <begin position="173"/>
        <end position="183"/>
    </location>
</feature>
<feature type="compositionally biased region" description="Basic and acidic residues" evidence="14">
    <location>
        <begin position="246"/>
        <end position="272"/>
    </location>
</feature>
<dbReference type="GO" id="GO:0008504">
    <property type="term" value="F:monoamine transmembrane transporter activity"/>
    <property type="evidence" value="ECO:0007669"/>
    <property type="project" value="UniProtKB-ARBA"/>
</dbReference>
<dbReference type="PROSITE" id="PS50267">
    <property type="entry name" value="NA_NEUROTRAN_SYMP_3"/>
    <property type="match status" value="1"/>
</dbReference>
<protein>
    <recommendedName>
        <fullName evidence="17">Transporter</fullName>
    </recommendedName>
</protein>
<evidence type="ECO:0000256" key="10">
    <source>
        <dbReference type="ARBA" id="ARBA00023136"/>
    </source>
</evidence>
<evidence type="ECO:0000256" key="4">
    <source>
        <dbReference type="ARBA" id="ARBA00022692"/>
    </source>
</evidence>
<comment type="caution">
    <text evidence="15">The sequence shown here is derived from an EMBL/GenBank/DDBJ whole genome shotgun (WGS) entry which is preliminary data.</text>
</comment>
<accession>A0A2T7NJF5</accession>
<evidence type="ECO:0000256" key="7">
    <source>
        <dbReference type="ARBA" id="ARBA00022847"/>
    </source>
</evidence>
<dbReference type="EMBL" id="PZQS01000012">
    <property type="protein sequence ID" value="PVD21304.1"/>
    <property type="molecule type" value="Genomic_DNA"/>
</dbReference>
<keyword evidence="6" id="KW-0532">Neurotransmitter transport</keyword>
<keyword evidence="4" id="KW-0812">Transmembrane</keyword>
<keyword evidence="3" id="KW-1003">Cell membrane</keyword>
<keyword evidence="5 13" id="KW-0479">Metal-binding</keyword>
<feature type="binding site" evidence="13">
    <location>
        <position position="295"/>
    </location>
    <ligand>
        <name>Na(+)</name>
        <dbReference type="ChEBI" id="CHEBI:29101"/>
        <label>1</label>
    </ligand>
</feature>
<dbReference type="GO" id="GO:0006865">
    <property type="term" value="P:amino acid transport"/>
    <property type="evidence" value="ECO:0007669"/>
    <property type="project" value="TreeGrafter"/>
</dbReference>
<dbReference type="PANTHER" id="PTHR11616">
    <property type="entry name" value="SODIUM/CHLORIDE DEPENDENT TRANSPORTER"/>
    <property type="match status" value="1"/>
</dbReference>
<evidence type="ECO:0000256" key="8">
    <source>
        <dbReference type="ARBA" id="ARBA00022989"/>
    </source>
</evidence>
<evidence type="ECO:0000256" key="5">
    <source>
        <dbReference type="ARBA" id="ARBA00022723"/>
    </source>
</evidence>
<dbReference type="InterPro" id="IPR037272">
    <property type="entry name" value="SNS_sf"/>
</dbReference>
<evidence type="ECO:0000256" key="3">
    <source>
        <dbReference type="ARBA" id="ARBA00022475"/>
    </source>
</evidence>
<dbReference type="GO" id="GO:0006836">
    <property type="term" value="P:neurotransmitter transport"/>
    <property type="evidence" value="ECO:0007669"/>
    <property type="project" value="UniProtKB-KW"/>
</dbReference>
<feature type="compositionally biased region" description="Polar residues" evidence="14">
    <location>
        <begin position="34"/>
        <end position="43"/>
    </location>
</feature>
<comment type="subcellular location">
    <subcellularLocation>
        <location evidence="1">Cell membrane</location>
        <topology evidence="1">Multi-pass membrane protein</topology>
    </subcellularLocation>
</comment>
<feature type="compositionally biased region" description="Basic and acidic residues" evidence="14">
    <location>
        <begin position="149"/>
        <end position="163"/>
    </location>
</feature>
<dbReference type="STRING" id="400727.A0A2T7NJF5"/>
<keyword evidence="7" id="KW-0769">Symport</keyword>
<evidence type="ECO:0000256" key="13">
    <source>
        <dbReference type="PIRSR" id="PIRSR600175-1"/>
    </source>
</evidence>
<dbReference type="SUPFAM" id="SSF161070">
    <property type="entry name" value="SNF-like"/>
    <property type="match status" value="1"/>
</dbReference>
<evidence type="ECO:0008006" key="17">
    <source>
        <dbReference type="Google" id="ProtNLM"/>
    </source>
</evidence>
<evidence type="ECO:0000313" key="16">
    <source>
        <dbReference type="Proteomes" id="UP000245119"/>
    </source>
</evidence>
<evidence type="ECO:0000256" key="1">
    <source>
        <dbReference type="ARBA" id="ARBA00004651"/>
    </source>
</evidence>
<keyword evidence="10" id="KW-0472">Membrane</keyword>
<dbReference type="GO" id="GO:0090493">
    <property type="term" value="P:catecholamine uptake"/>
    <property type="evidence" value="ECO:0007669"/>
    <property type="project" value="UniProtKB-ARBA"/>
</dbReference>
<evidence type="ECO:0000313" key="15">
    <source>
        <dbReference type="EMBL" id="PVD21304.1"/>
    </source>
</evidence>
<feature type="region of interest" description="Disordered" evidence="14">
    <location>
        <begin position="24"/>
        <end position="43"/>
    </location>
</feature>
<dbReference type="OrthoDB" id="6581954at2759"/>
<evidence type="ECO:0000256" key="11">
    <source>
        <dbReference type="ARBA" id="ARBA00023157"/>
    </source>
</evidence>
<dbReference type="Pfam" id="PF00209">
    <property type="entry name" value="SNF"/>
    <property type="match status" value="1"/>
</dbReference>
<keyword evidence="11" id="KW-1015">Disulfide bond</keyword>
<dbReference type="GO" id="GO:0005886">
    <property type="term" value="C:plasma membrane"/>
    <property type="evidence" value="ECO:0007669"/>
    <property type="project" value="UniProtKB-SubCell"/>
</dbReference>
<evidence type="ECO:0000256" key="12">
    <source>
        <dbReference type="ARBA" id="ARBA00023180"/>
    </source>
</evidence>
<evidence type="ECO:0000256" key="2">
    <source>
        <dbReference type="ARBA" id="ARBA00022448"/>
    </source>
</evidence>
<dbReference type="PANTHER" id="PTHR11616:SF320">
    <property type="entry name" value="SODIUM-DEPENDENT NORADRENALINE TRANSPORTER"/>
    <property type="match status" value="1"/>
</dbReference>
<evidence type="ECO:0000256" key="9">
    <source>
        <dbReference type="ARBA" id="ARBA00023053"/>
    </source>
</evidence>
<evidence type="ECO:0000256" key="6">
    <source>
        <dbReference type="ARBA" id="ARBA00022775"/>
    </source>
</evidence>
<keyword evidence="2" id="KW-0813">Transport</keyword>
<gene>
    <name evidence="15" type="ORF">C0Q70_19477</name>
</gene>